<gene>
    <name evidence="1" type="ORF">S03H2_34140</name>
</gene>
<organism evidence="1">
    <name type="scientific">marine sediment metagenome</name>
    <dbReference type="NCBI Taxonomy" id="412755"/>
    <lineage>
        <taxon>unclassified sequences</taxon>
        <taxon>metagenomes</taxon>
        <taxon>ecological metagenomes</taxon>
    </lineage>
</organism>
<accession>X1HHV5</accession>
<dbReference type="EMBL" id="BARU01020816">
    <property type="protein sequence ID" value="GAH53409.1"/>
    <property type="molecule type" value="Genomic_DNA"/>
</dbReference>
<sequence length="51" mass="6123">MLKLRIDKICKQGYLYCFYFTFREYGHWKAEIEEGTYRCTGSDNPNLMSDS</sequence>
<dbReference type="AlphaFoldDB" id="X1HHV5"/>
<comment type="caution">
    <text evidence="1">The sequence shown here is derived from an EMBL/GenBank/DDBJ whole genome shotgun (WGS) entry which is preliminary data.</text>
</comment>
<evidence type="ECO:0000313" key="1">
    <source>
        <dbReference type="EMBL" id="GAH53409.1"/>
    </source>
</evidence>
<reference evidence="1" key="1">
    <citation type="journal article" date="2014" name="Front. Microbiol.">
        <title>High frequency of phylogenetically diverse reductive dehalogenase-homologous genes in deep subseafloor sedimentary metagenomes.</title>
        <authorList>
            <person name="Kawai M."/>
            <person name="Futagami T."/>
            <person name="Toyoda A."/>
            <person name="Takaki Y."/>
            <person name="Nishi S."/>
            <person name="Hori S."/>
            <person name="Arai W."/>
            <person name="Tsubouchi T."/>
            <person name="Morono Y."/>
            <person name="Uchiyama I."/>
            <person name="Ito T."/>
            <person name="Fujiyama A."/>
            <person name="Inagaki F."/>
            <person name="Takami H."/>
        </authorList>
    </citation>
    <scope>NUCLEOTIDE SEQUENCE</scope>
    <source>
        <strain evidence="1">Expedition CK06-06</strain>
    </source>
</reference>
<proteinExistence type="predicted"/>
<protein>
    <submittedName>
        <fullName evidence="1">Uncharacterized protein</fullName>
    </submittedName>
</protein>
<name>X1HHV5_9ZZZZ</name>